<dbReference type="GO" id="GO:0000976">
    <property type="term" value="F:transcription cis-regulatory region binding"/>
    <property type="evidence" value="ECO:0007669"/>
    <property type="project" value="TreeGrafter"/>
</dbReference>
<dbReference type="InterPro" id="IPR036271">
    <property type="entry name" value="Tet_transcr_reg_TetR-rel_C_sf"/>
</dbReference>
<accession>A0A3L8NX15</accession>
<dbReference type="AlphaFoldDB" id="A0A3L8NX15"/>
<dbReference type="Gene3D" id="1.10.357.10">
    <property type="entry name" value="Tetracycline Repressor, domain 2"/>
    <property type="match status" value="1"/>
</dbReference>
<dbReference type="PANTHER" id="PTHR30055:SF148">
    <property type="entry name" value="TETR-FAMILY TRANSCRIPTIONAL REGULATOR"/>
    <property type="match status" value="1"/>
</dbReference>
<evidence type="ECO:0000256" key="3">
    <source>
        <dbReference type="ARBA" id="ARBA00023163"/>
    </source>
</evidence>
<dbReference type="InterPro" id="IPR011075">
    <property type="entry name" value="TetR_C"/>
</dbReference>
<feature type="DNA-binding region" description="H-T-H motif" evidence="4">
    <location>
        <begin position="35"/>
        <end position="54"/>
    </location>
</feature>
<evidence type="ECO:0000256" key="2">
    <source>
        <dbReference type="ARBA" id="ARBA00023125"/>
    </source>
</evidence>
<dbReference type="PANTHER" id="PTHR30055">
    <property type="entry name" value="HTH-TYPE TRANSCRIPTIONAL REGULATOR RUTR"/>
    <property type="match status" value="1"/>
</dbReference>
<feature type="domain" description="HTH tetR-type" evidence="5">
    <location>
        <begin position="12"/>
        <end position="72"/>
    </location>
</feature>
<proteinExistence type="predicted"/>
<dbReference type="SUPFAM" id="SSF48498">
    <property type="entry name" value="Tetracyclin repressor-like, C-terminal domain"/>
    <property type="match status" value="1"/>
</dbReference>
<dbReference type="Pfam" id="PF00440">
    <property type="entry name" value="TetR_N"/>
    <property type="match status" value="1"/>
</dbReference>
<dbReference type="Gene3D" id="1.10.10.60">
    <property type="entry name" value="Homeodomain-like"/>
    <property type="match status" value="1"/>
</dbReference>
<dbReference type="RefSeq" id="WP_121807302.1">
    <property type="nucleotide sequence ID" value="NZ_RDBE01000010.1"/>
</dbReference>
<comment type="caution">
    <text evidence="6">The sequence shown here is derived from an EMBL/GenBank/DDBJ whole genome shotgun (WGS) entry which is preliminary data.</text>
</comment>
<evidence type="ECO:0000256" key="4">
    <source>
        <dbReference type="PROSITE-ProRule" id="PRU00335"/>
    </source>
</evidence>
<keyword evidence="2 4" id="KW-0238">DNA-binding</keyword>
<dbReference type="InterPro" id="IPR009057">
    <property type="entry name" value="Homeodomain-like_sf"/>
</dbReference>
<keyword evidence="3" id="KW-0804">Transcription</keyword>
<dbReference type="PROSITE" id="PS50977">
    <property type="entry name" value="HTH_TETR_2"/>
    <property type="match status" value="1"/>
</dbReference>
<dbReference type="InterPro" id="IPR050109">
    <property type="entry name" value="HTH-type_TetR-like_transc_reg"/>
</dbReference>
<protein>
    <submittedName>
        <fullName evidence="6">TetR/AcrR family transcriptional regulator</fullName>
    </submittedName>
</protein>
<evidence type="ECO:0000259" key="5">
    <source>
        <dbReference type="PROSITE" id="PS50977"/>
    </source>
</evidence>
<dbReference type="SUPFAM" id="SSF46689">
    <property type="entry name" value="Homeodomain-like"/>
    <property type="match status" value="1"/>
</dbReference>
<evidence type="ECO:0000313" key="7">
    <source>
        <dbReference type="Proteomes" id="UP000281708"/>
    </source>
</evidence>
<dbReference type="OrthoDB" id="9796019at2"/>
<reference evidence="6 7" key="1">
    <citation type="submission" date="2018-10" db="EMBL/GenBank/DDBJ databases">
        <title>Marmoricola sp. 4Q3S-7 whole genome shotgun sequence.</title>
        <authorList>
            <person name="Li F."/>
        </authorList>
    </citation>
    <scope>NUCLEOTIDE SEQUENCE [LARGE SCALE GENOMIC DNA]</scope>
    <source>
        <strain evidence="6 7">4Q3S-7</strain>
    </source>
</reference>
<dbReference type="EMBL" id="RDBE01000010">
    <property type="protein sequence ID" value="RLV47796.1"/>
    <property type="molecule type" value="Genomic_DNA"/>
</dbReference>
<gene>
    <name evidence="6" type="ORF">D9V37_16850</name>
</gene>
<evidence type="ECO:0000313" key="6">
    <source>
        <dbReference type="EMBL" id="RLV47796.1"/>
    </source>
</evidence>
<sequence length="194" mass="21347">MSGNRPGRPRSRAVDRSVHEAAWALLAEGHARDLSLEQVAQRAGVATSSVYRRYRSVDDLLGALMEEVYAEVPVADTGSVEEDLSALMLDVVGAWSPPERRRGFLVALVAAQEDNADLAEAYGRQLRARREQTTRILTRGVERGEVRSDVDAELVMELLAGLTAQRLLVSRRPFTEKEARAVVDLVLNGVRGAR</sequence>
<dbReference type="Proteomes" id="UP000281708">
    <property type="component" value="Unassembled WGS sequence"/>
</dbReference>
<keyword evidence="7" id="KW-1185">Reference proteome</keyword>
<dbReference type="Pfam" id="PF16859">
    <property type="entry name" value="TetR_C_11"/>
    <property type="match status" value="1"/>
</dbReference>
<name>A0A3L8NX15_9ACTN</name>
<dbReference type="InterPro" id="IPR001647">
    <property type="entry name" value="HTH_TetR"/>
</dbReference>
<dbReference type="GO" id="GO:0003700">
    <property type="term" value="F:DNA-binding transcription factor activity"/>
    <property type="evidence" value="ECO:0007669"/>
    <property type="project" value="TreeGrafter"/>
</dbReference>
<keyword evidence="1" id="KW-0805">Transcription regulation</keyword>
<evidence type="ECO:0000256" key="1">
    <source>
        <dbReference type="ARBA" id="ARBA00023015"/>
    </source>
</evidence>
<organism evidence="6 7">
    <name type="scientific">Nocardioides mangrovicus</name>
    <dbReference type="NCBI Taxonomy" id="2478913"/>
    <lineage>
        <taxon>Bacteria</taxon>
        <taxon>Bacillati</taxon>
        <taxon>Actinomycetota</taxon>
        <taxon>Actinomycetes</taxon>
        <taxon>Propionibacteriales</taxon>
        <taxon>Nocardioidaceae</taxon>
        <taxon>Nocardioides</taxon>
    </lineage>
</organism>